<comment type="similarity">
    <text evidence="2">Belongs to the TerC family.</text>
</comment>
<sequence>MGVHVMVLDLDFFTALFSIIVIDIVLGGDNAIVIAMASRNLPDKQRNRAIVFGTGAAIAVRAALTFVAVYLLSVPFLRLMGGLLLVWIAFNLLTSRKEHADVQAGANLGQAIRTIVIADVVMGLDNVLAIAGAADTAHNSYFLVILGLLISVPIIIWGSKIILTFMDRFPIVIYVGAGVLAWTAGKMITDDHIVHAWLASIPHAAVWLPLLLIVAVLAFGKLKNRKAAQN</sequence>
<feature type="transmembrane region" description="Helical" evidence="6">
    <location>
        <begin position="194"/>
        <end position="219"/>
    </location>
</feature>
<evidence type="ECO:0000256" key="1">
    <source>
        <dbReference type="ARBA" id="ARBA00004141"/>
    </source>
</evidence>
<dbReference type="Proteomes" id="UP000188603">
    <property type="component" value="Chromosome"/>
</dbReference>
<keyword evidence="4 6" id="KW-1133">Transmembrane helix</keyword>
<dbReference type="EMBL" id="CP019699">
    <property type="protein sequence ID" value="AQS55436.1"/>
    <property type="molecule type" value="Genomic_DNA"/>
</dbReference>
<feature type="transmembrane region" description="Helical" evidence="6">
    <location>
        <begin position="115"/>
        <end position="134"/>
    </location>
</feature>
<dbReference type="PANTHER" id="PTHR30238:SF4">
    <property type="entry name" value="SLL1022 PROTEIN"/>
    <property type="match status" value="1"/>
</dbReference>
<evidence type="ECO:0000313" key="7">
    <source>
        <dbReference type="EMBL" id="AQS55436.1"/>
    </source>
</evidence>
<keyword evidence="8" id="KW-1185">Reference proteome</keyword>
<feature type="transmembrane region" description="Helical" evidence="6">
    <location>
        <begin position="12"/>
        <end position="37"/>
    </location>
</feature>
<dbReference type="NCBIfam" id="TIGR03717">
    <property type="entry name" value="R_switched_YjbE"/>
    <property type="match status" value="1"/>
</dbReference>
<feature type="transmembrane region" description="Helical" evidence="6">
    <location>
        <begin position="140"/>
        <end position="159"/>
    </location>
</feature>
<evidence type="ECO:0008006" key="9">
    <source>
        <dbReference type="Google" id="ProtNLM"/>
    </source>
</evidence>
<dbReference type="GO" id="GO:0016020">
    <property type="term" value="C:membrane"/>
    <property type="evidence" value="ECO:0007669"/>
    <property type="project" value="UniProtKB-SubCell"/>
</dbReference>
<proteinExistence type="inferred from homology"/>
<gene>
    <name evidence="7" type="ORF">B0W44_06175</name>
</gene>
<comment type="subcellular location">
    <subcellularLocation>
        <location evidence="1">Membrane</location>
        <topology evidence="1">Multi-pass membrane protein</topology>
    </subcellularLocation>
</comment>
<keyword evidence="5 6" id="KW-0472">Membrane</keyword>
<evidence type="ECO:0000256" key="2">
    <source>
        <dbReference type="ARBA" id="ARBA00007511"/>
    </source>
</evidence>
<accession>A0A1U9K5Z1</accession>
<dbReference type="PANTHER" id="PTHR30238">
    <property type="entry name" value="MEMBRANE BOUND PREDICTED REDOX MODULATOR"/>
    <property type="match status" value="1"/>
</dbReference>
<dbReference type="InterPro" id="IPR022301">
    <property type="entry name" value="Integral_membrane_YjbE"/>
</dbReference>
<protein>
    <recommendedName>
        <fullName evidence="9">Tellurium resistance protein TerC</fullName>
    </recommendedName>
</protein>
<dbReference type="KEGG" id="ntr:B0W44_06175"/>
<evidence type="ECO:0000256" key="6">
    <source>
        <dbReference type="SAM" id="Phobius"/>
    </source>
</evidence>
<name>A0A1U9K5Z1_9BACL</name>
<dbReference type="STRING" id="1471761.B0W44_06175"/>
<evidence type="ECO:0000256" key="5">
    <source>
        <dbReference type="ARBA" id="ARBA00023136"/>
    </source>
</evidence>
<keyword evidence="3 6" id="KW-0812">Transmembrane</keyword>
<feature type="transmembrane region" description="Helical" evidence="6">
    <location>
        <begin position="49"/>
        <end position="70"/>
    </location>
</feature>
<reference evidence="7 8" key="1">
    <citation type="journal article" date="2015" name="Int. J. Syst. Evol. Microbiol.">
        <title>Novibacillus thermophilus gen. nov., sp. nov., a Gram-staining-negative and moderately thermophilic member of the family Thermoactinomycetaceae.</title>
        <authorList>
            <person name="Yang G."/>
            <person name="Chen J."/>
            <person name="Zhou S."/>
        </authorList>
    </citation>
    <scope>NUCLEOTIDE SEQUENCE [LARGE SCALE GENOMIC DNA]</scope>
    <source>
        <strain evidence="7 8">SG-1</strain>
    </source>
</reference>
<evidence type="ECO:0000256" key="3">
    <source>
        <dbReference type="ARBA" id="ARBA00022692"/>
    </source>
</evidence>
<evidence type="ECO:0000256" key="4">
    <source>
        <dbReference type="ARBA" id="ARBA00022989"/>
    </source>
</evidence>
<evidence type="ECO:0000313" key="8">
    <source>
        <dbReference type="Proteomes" id="UP000188603"/>
    </source>
</evidence>
<dbReference type="Pfam" id="PF03741">
    <property type="entry name" value="TerC"/>
    <property type="match status" value="1"/>
</dbReference>
<organism evidence="7 8">
    <name type="scientific">Novibacillus thermophilus</name>
    <dbReference type="NCBI Taxonomy" id="1471761"/>
    <lineage>
        <taxon>Bacteria</taxon>
        <taxon>Bacillati</taxon>
        <taxon>Bacillota</taxon>
        <taxon>Bacilli</taxon>
        <taxon>Bacillales</taxon>
        <taxon>Thermoactinomycetaceae</taxon>
        <taxon>Novibacillus</taxon>
    </lineage>
</organism>
<dbReference type="AlphaFoldDB" id="A0A1U9K5Z1"/>
<feature type="transmembrane region" description="Helical" evidence="6">
    <location>
        <begin position="171"/>
        <end position="188"/>
    </location>
</feature>
<feature type="transmembrane region" description="Helical" evidence="6">
    <location>
        <begin position="76"/>
        <end position="94"/>
    </location>
</feature>
<dbReference type="InterPro" id="IPR005496">
    <property type="entry name" value="Integral_membrane_TerC"/>
</dbReference>